<organism evidence="2 3">
    <name type="scientific">Papaver nudicaule</name>
    <name type="common">Iceland poppy</name>
    <dbReference type="NCBI Taxonomy" id="74823"/>
    <lineage>
        <taxon>Eukaryota</taxon>
        <taxon>Viridiplantae</taxon>
        <taxon>Streptophyta</taxon>
        <taxon>Embryophyta</taxon>
        <taxon>Tracheophyta</taxon>
        <taxon>Spermatophyta</taxon>
        <taxon>Magnoliopsida</taxon>
        <taxon>Ranunculales</taxon>
        <taxon>Papaveraceae</taxon>
        <taxon>Papaveroideae</taxon>
        <taxon>Papaver</taxon>
    </lineage>
</organism>
<feature type="region of interest" description="Disordered" evidence="1">
    <location>
        <begin position="14"/>
        <end position="40"/>
    </location>
</feature>
<keyword evidence="3" id="KW-1185">Reference proteome</keyword>
<feature type="non-terminal residue" evidence="2">
    <location>
        <position position="1"/>
    </location>
</feature>
<protein>
    <submittedName>
        <fullName evidence="2">Uncharacterized protein</fullName>
    </submittedName>
</protein>
<evidence type="ECO:0000313" key="2">
    <source>
        <dbReference type="EMBL" id="MCL7042218.1"/>
    </source>
</evidence>
<dbReference type="Proteomes" id="UP001177140">
    <property type="component" value="Unassembled WGS sequence"/>
</dbReference>
<gene>
    <name evidence="2" type="ORF">MKW94_011717</name>
</gene>
<reference evidence="2" key="1">
    <citation type="submission" date="2022-03" db="EMBL/GenBank/DDBJ databases">
        <title>A functionally conserved STORR gene fusion in Papaver species that diverged 16.8 million years ago.</title>
        <authorList>
            <person name="Catania T."/>
        </authorList>
    </citation>
    <scope>NUCLEOTIDE SEQUENCE</scope>
    <source>
        <strain evidence="2">S-191538</strain>
    </source>
</reference>
<feature type="compositionally biased region" description="Low complexity" evidence="1">
    <location>
        <begin position="14"/>
        <end position="23"/>
    </location>
</feature>
<sequence>MASPSIISKIITLPSASSSSSNRSIKRVPPTTSREGTAKATVNDHISQALQSTPNLLQLMQQSSPSQAHLLKFPKNLLAKTATIKNTAQ</sequence>
<dbReference type="AlphaFoldDB" id="A0AA41VJF7"/>
<comment type="caution">
    <text evidence="2">The sequence shown here is derived from an EMBL/GenBank/DDBJ whole genome shotgun (WGS) entry which is preliminary data.</text>
</comment>
<evidence type="ECO:0000313" key="3">
    <source>
        <dbReference type="Proteomes" id="UP001177140"/>
    </source>
</evidence>
<accession>A0AA41VJF7</accession>
<dbReference type="EMBL" id="JAJJMA010232623">
    <property type="protein sequence ID" value="MCL7042218.1"/>
    <property type="molecule type" value="Genomic_DNA"/>
</dbReference>
<evidence type="ECO:0000256" key="1">
    <source>
        <dbReference type="SAM" id="MobiDB-lite"/>
    </source>
</evidence>
<proteinExistence type="predicted"/>
<name>A0AA41VJF7_PAPNU</name>